<dbReference type="AlphaFoldDB" id="A0A9X6NIC7"/>
<dbReference type="EMBL" id="MTYJ01000219">
    <property type="protein sequence ID" value="OWA51266.1"/>
    <property type="molecule type" value="Genomic_DNA"/>
</dbReference>
<protein>
    <submittedName>
        <fullName evidence="1">Uncharacterized protein</fullName>
    </submittedName>
</protein>
<name>A0A9X6NIC7_HYPEX</name>
<organism evidence="1 2">
    <name type="scientific">Hypsibius exemplaris</name>
    <name type="common">Freshwater tardigrade</name>
    <dbReference type="NCBI Taxonomy" id="2072580"/>
    <lineage>
        <taxon>Eukaryota</taxon>
        <taxon>Metazoa</taxon>
        <taxon>Ecdysozoa</taxon>
        <taxon>Tardigrada</taxon>
        <taxon>Eutardigrada</taxon>
        <taxon>Parachela</taxon>
        <taxon>Hypsibioidea</taxon>
        <taxon>Hypsibiidae</taxon>
        <taxon>Hypsibius</taxon>
    </lineage>
</organism>
<evidence type="ECO:0000313" key="2">
    <source>
        <dbReference type="Proteomes" id="UP000192578"/>
    </source>
</evidence>
<proteinExistence type="predicted"/>
<gene>
    <name evidence="1" type="ORF">BV898_15758</name>
</gene>
<comment type="caution">
    <text evidence="1">The sequence shown here is derived from an EMBL/GenBank/DDBJ whole genome shotgun (WGS) entry which is preliminary data.</text>
</comment>
<dbReference type="Proteomes" id="UP000192578">
    <property type="component" value="Unassembled WGS sequence"/>
</dbReference>
<evidence type="ECO:0000313" key="1">
    <source>
        <dbReference type="EMBL" id="OWA51266.1"/>
    </source>
</evidence>
<sequence>MVRDNASPSDVVHIEIASPGFTDLSTAISLGYHGAAFEAAVNESNAIYAGIFNFTLTFLVEPEKIRDGPALEAESVVWIAKWYYASLKTSPDSVRAIVTPR</sequence>
<accession>A0A9X6NIC7</accession>
<keyword evidence="2" id="KW-1185">Reference proteome</keyword>
<reference evidence="2" key="1">
    <citation type="submission" date="2017-01" db="EMBL/GenBank/DDBJ databases">
        <title>Comparative genomics of anhydrobiosis in the tardigrade Hypsibius dujardini.</title>
        <authorList>
            <person name="Yoshida Y."/>
            <person name="Koutsovoulos G."/>
            <person name="Laetsch D."/>
            <person name="Stevens L."/>
            <person name="Kumar S."/>
            <person name="Horikawa D."/>
            <person name="Ishino K."/>
            <person name="Komine S."/>
            <person name="Tomita M."/>
            <person name="Blaxter M."/>
            <person name="Arakawa K."/>
        </authorList>
    </citation>
    <scope>NUCLEOTIDE SEQUENCE [LARGE SCALE GENOMIC DNA]</scope>
    <source>
        <strain evidence="2">Z151</strain>
    </source>
</reference>